<protein>
    <submittedName>
        <fullName evidence="4">Alpha-L-fucosidase</fullName>
    </submittedName>
</protein>
<dbReference type="InterPro" id="IPR049053">
    <property type="entry name" value="AFCA-like_C"/>
</dbReference>
<organism evidence="4 5">
    <name type="scientific">Capnocytophaga canimorsus</name>
    <dbReference type="NCBI Taxonomy" id="28188"/>
    <lineage>
        <taxon>Bacteria</taxon>
        <taxon>Pseudomonadati</taxon>
        <taxon>Bacteroidota</taxon>
        <taxon>Flavobacteriia</taxon>
        <taxon>Flavobacteriales</taxon>
        <taxon>Flavobacteriaceae</taxon>
        <taxon>Capnocytophaga</taxon>
    </lineage>
</organism>
<sequence length="807" mass="91321">MKQLFFIVFVTIFNFVIAQKQDVSVVFDQPATFFTESLPLGNGRLGAMVFGKTDVETIVLNEISLWSGGKQEADDENAHKYLKEIQNLLLQGKNLEAQSLLMKHFVAKGKGTCHGNGANCHYGCYQTLGQLKIDWKSDASVTHYKRVLDLEKAVATTQYVRNGNQIEQIVFTDFNNDVIWVKIKSAQKTDLGLSLFRKENAHFSYNKNKLIMQGTLPNENQKGMEFATIAEVTTDGELTASLAGLEVRSASEVIVKISASTNYSYENGELENTDVVKQTLAYLKAINSLSFQNALLENQVTYGKIFNRNRWEMPTSLTDENLTTWQRLQRYQAGDTDAQLPVLYYNFGRYLLISSSRKGLLPANLQGLWAEEYQTPWNGDYHLNINVQMNYWLAEVTNLSDLAEPLLRFTKNLVPNGKKTAKAYYNAEGWVAHVVSNPWFFTSPGEGASWGSTLTGGAWLCQHIWEHYQFTQNIDFLKEYYFVLKEAAHFFEDMLIKEPKSGYWVTAPSNSPENAYYLPDELKDGKKQHGFTCMGPTMDMQIVRELFSNVLKASEILNKDTDKHPKWKDIIKNTVPNTIGEQGDLNEWFHDWEDAEPTHRHVSHLYGLHPYDEITPWDTPKLAEAARKTLEIRGDGGTGWSKAWKINFWARLGDGNHALTLLKQLLTPVAMGRQQSAGGTYANLFCAHPPFQIDGNFGGTAGIAEMLLQSHGKTNTIRFLPALPSHPDWQKGKITGMKARNGFEVSFSWEKGMLKEAEIIAQTAGKCSVVLPARKSLYHNGKRIDRAKCKAKQIDFQTLKNNKYIIK</sequence>
<evidence type="ECO:0000313" key="5">
    <source>
        <dbReference type="Proteomes" id="UP000243136"/>
    </source>
</evidence>
<name>A0A250G0H6_9FLAO</name>
<dbReference type="InterPro" id="IPR027414">
    <property type="entry name" value="GH95_N_dom"/>
</dbReference>
<evidence type="ECO:0000259" key="3">
    <source>
        <dbReference type="Pfam" id="PF22124"/>
    </source>
</evidence>
<dbReference type="Pfam" id="PF21307">
    <property type="entry name" value="Glyco_hydro_95_C"/>
    <property type="match status" value="1"/>
</dbReference>
<dbReference type="InterPro" id="IPR054363">
    <property type="entry name" value="GH95_cat"/>
</dbReference>
<dbReference type="Pfam" id="PF14498">
    <property type="entry name" value="Glyco_hyd_65N_2"/>
    <property type="match status" value="1"/>
</dbReference>
<dbReference type="GO" id="GO:0004560">
    <property type="term" value="F:alpha-L-fucosidase activity"/>
    <property type="evidence" value="ECO:0007669"/>
    <property type="project" value="InterPro"/>
</dbReference>
<dbReference type="Pfam" id="PF22124">
    <property type="entry name" value="Glyco_hydro_95_cat"/>
    <property type="match status" value="1"/>
</dbReference>
<dbReference type="GO" id="GO:0005975">
    <property type="term" value="P:carbohydrate metabolic process"/>
    <property type="evidence" value="ECO:0007669"/>
    <property type="project" value="InterPro"/>
</dbReference>
<evidence type="ECO:0000259" key="2">
    <source>
        <dbReference type="Pfam" id="PF21307"/>
    </source>
</evidence>
<dbReference type="PANTHER" id="PTHR31084">
    <property type="entry name" value="ALPHA-L-FUCOSIDASE 2"/>
    <property type="match status" value="1"/>
</dbReference>
<dbReference type="Proteomes" id="UP000243136">
    <property type="component" value="Chromosome"/>
</dbReference>
<dbReference type="PANTHER" id="PTHR31084:SF0">
    <property type="entry name" value="ALPHA-L-FUCOSIDASE 2"/>
    <property type="match status" value="1"/>
</dbReference>
<gene>
    <name evidence="4" type="ORF">CGC56_00760</name>
</gene>
<dbReference type="AlphaFoldDB" id="A0A250G0H6"/>
<dbReference type="PIRSF" id="PIRSF007663">
    <property type="entry name" value="UCP007663"/>
    <property type="match status" value="1"/>
</dbReference>
<dbReference type="InterPro" id="IPR016518">
    <property type="entry name" value="Alpha-L-fucosidase"/>
</dbReference>
<dbReference type="Gene3D" id="1.50.10.10">
    <property type="match status" value="1"/>
</dbReference>
<evidence type="ECO:0000259" key="1">
    <source>
        <dbReference type="Pfam" id="PF14498"/>
    </source>
</evidence>
<reference evidence="5" key="1">
    <citation type="submission" date="2017-06" db="EMBL/GenBank/DDBJ databases">
        <title>Capnocytophaga spp. assemblies.</title>
        <authorList>
            <person name="Gulvik C.A."/>
        </authorList>
    </citation>
    <scope>NUCLEOTIDE SEQUENCE [LARGE SCALE GENOMIC DNA]</scope>
    <source>
        <strain evidence="5">H5594</strain>
    </source>
</reference>
<proteinExistence type="predicted"/>
<dbReference type="EMBL" id="CP022388">
    <property type="protein sequence ID" value="ATA90834.1"/>
    <property type="molecule type" value="Genomic_DNA"/>
</dbReference>
<evidence type="ECO:0000313" key="4">
    <source>
        <dbReference type="EMBL" id="ATA90834.1"/>
    </source>
</evidence>
<dbReference type="InterPro" id="IPR012341">
    <property type="entry name" value="6hp_glycosidase-like_sf"/>
</dbReference>
<feature type="domain" description="Glycosyl hydrolase family 95 catalytic" evidence="3">
    <location>
        <begin position="296"/>
        <end position="707"/>
    </location>
</feature>
<feature type="domain" description="Alpha fucosidase A-like C-terminal" evidence="2">
    <location>
        <begin position="709"/>
        <end position="806"/>
    </location>
</feature>
<dbReference type="RefSeq" id="WP_095916454.1">
    <property type="nucleotide sequence ID" value="NZ_CP022388.1"/>
</dbReference>
<accession>A0A250G0H6</accession>
<dbReference type="InterPro" id="IPR008928">
    <property type="entry name" value="6-hairpin_glycosidase_sf"/>
</dbReference>
<feature type="domain" description="Glycosyl hydrolase family 95 N-terminal" evidence="1">
    <location>
        <begin position="27"/>
        <end position="264"/>
    </location>
</feature>
<dbReference type="SUPFAM" id="SSF48208">
    <property type="entry name" value="Six-hairpin glycosidases"/>
    <property type="match status" value="1"/>
</dbReference>